<dbReference type="UniPathway" id="UPA00109">
    <property type="reaction ID" value="UER00189"/>
</dbReference>
<dbReference type="EC" id="5.3.1.1" evidence="3"/>
<sequence>MDRKPVVGISLKIYMNTVAKTRAYVQQVKVLCQEISKLEVFIFPSLGTIPCVAELLKNTNIGYGAQNIAPVANGAFTGEYSIESLLECGGTLVELGHAERRANFNETDEMINQKARLVLEHGMTPVLCIGESIEQKESVRDHLRQQLVSNLTAIDSAKLENVIIAYEPIWSIGQAEAAAPEYVHKIHKMIRQLLYELYGQKVSEKVRIIYGGSVSKVNAGAIIADENVDGVFVGRFGHEPDNFKEIIEVVARNKRASK</sequence>
<name>A0A268S313_SHOCL</name>
<dbReference type="GO" id="GO:0004807">
    <property type="term" value="F:triose-phosphate isomerase activity"/>
    <property type="evidence" value="ECO:0007669"/>
    <property type="project" value="UniProtKB-UniRule"/>
</dbReference>
<evidence type="ECO:0000313" key="4">
    <source>
        <dbReference type="EMBL" id="PAF26904.1"/>
    </source>
</evidence>
<keyword evidence="3" id="KW-0312">Gluconeogenesis</keyword>
<dbReference type="EMBL" id="NPBS01000026">
    <property type="protein sequence ID" value="PAF26904.1"/>
    <property type="molecule type" value="Genomic_DNA"/>
</dbReference>
<dbReference type="CDD" id="cd00311">
    <property type="entry name" value="TIM"/>
    <property type="match status" value="1"/>
</dbReference>
<dbReference type="PANTHER" id="PTHR21139:SF42">
    <property type="entry name" value="TRIOSEPHOSPHATE ISOMERASE"/>
    <property type="match status" value="1"/>
</dbReference>
<dbReference type="Gene3D" id="3.20.20.70">
    <property type="entry name" value="Aldolase class I"/>
    <property type="match status" value="1"/>
</dbReference>
<dbReference type="GO" id="GO:0006096">
    <property type="term" value="P:glycolytic process"/>
    <property type="evidence" value="ECO:0007669"/>
    <property type="project" value="UniProtKB-UniRule"/>
</dbReference>
<dbReference type="Proteomes" id="UP000216133">
    <property type="component" value="Unassembled WGS sequence"/>
</dbReference>
<dbReference type="GO" id="GO:0019563">
    <property type="term" value="P:glycerol catabolic process"/>
    <property type="evidence" value="ECO:0007669"/>
    <property type="project" value="TreeGrafter"/>
</dbReference>
<dbReference type="InterPro" id="IPR035990">
    <property type="entry name" value="TIM_sf"/>
</dbReference>
<dbReference type="AlphaFoldDB" id="A0A268S313"/>
<dbReference type="GeneID" id="86928107"/>
<dbReference type="InterPro" id="IPR013785">
    <property type="entry name" value="Aldolase_TIM"/>
</dbReference>
<evidence type="ECO:0000256" key="3">
    <source>
        <dbReference type="RuleBase" id="RU363013"/>
    </source>
</evidence>
<protein>
    <recommendedName>
        <fullName evidence="3">Triosephosphate isomerase</fullName>
        <ecNumber evidence="3">5.3.1.1</ecNumber>
    </recommendedName>
</protein>
<accession>A0A268S313</accession>
<dbReference type="PANTHER" id="PTHR21139">
    <property type="entry name" value="TRIOSEPHOSPHATE ISOMERASE"/>
    <property type="match status" value="1"/>
</dbReference>
<dbReference type="GO" id="GO:0006094">
    <property type="term" value="P:gluconeogenesis"/>
    <property type="evidence" value="ECO:0007669"/>
    <property type="project" value="UniProtKB-UniPathway"/>
</dbReference>
<comment type="pathway">
    <text evidence="3">Carbohydrate degradation; glycolysis; D-glyceraldehyde 3-phosphate from glycerone phosphate: step 1/1.</text>
</comment>
<comment type="catalytic activity">
    <reaction evidence="3">
        <text>D-glyceraldehyde 3-phosphate = dihydroxyacetone phosphate</text>
        <dbReference type="Rhea" id="RHEA:18585"/>
        <dbReference type="ChEBI" id="CHEBI:57642"/>
        <dbReference type="ChEBI" id="CHEBI:59776"/>
        <dbReference type="EC" id="5.3.1.1"/>
    </reaction>
</comment>
<dbReference type="NCBIfam" id="TIGR00419">
    <property type="entry name" value="tim"/>
    <property type="match status" value="1"/>
</dbReference>
<keyword evidence="3" id="KW-0963">Cytoplasm</keyword>
<evidence type="ECO:0000256" key="2">
    <source>
        <dbReference type="ARBA" id="ARBA00023235"/>
    </source>
</evidence>
<comment type="subunit">
    <text evidence="3">Homodimer.</text>
</comment>
<comment type="caution">
    <text evidence="4">The sequence shown here is derived from an EMBL/GenBank/DDBJ whole genome shotgun (WGS) entry which is preliminary data.</text>
</comment>
<organism evidence="4 5">
    <name type="scientific">Shouchella clausii</name>
    <name type="common">Alkalihalobacillus clausii</name>
    <dbReference type="NCBI Taxonomy" id="79880"/>
    <lineage>
        <taxon>Bacteria</taxon>
        <taxon>Bacillati</taxon>
        <taxon>Bacillota</taxon>
        <taxon>Bacilli</taxon>
        <taxon>Bacillales</taxon>
        <taxon>Bacillaceae</taxon>
        <taxon>Shouchella</taxon>
    </lineage>
</organism>
<keyword evidence="2 3" id="KW-0413">Isomerase</keyword>
<dbReference type="GO" id="GO:0005829">
    <property type="term" value="C:cytosol"/>
    <property type="evidence" value="ECO:0007669"/>
    <property type="project" value="TreeGrafter"/>
</dbReference>
<evidence type="ECO:0000313" key="5">
    <source>
        <dbReference type="Proteomes" id="UP000216133"/>
    </source>
</evidence>
<comment type="similarity">
    <text evidence="1 3">Belongs to the triosephosphate isomerase family.</text>
</comment>
<dbReference type="RefSeq" id="WP_094424788.1">
    <property type="nucleotide sequence ID" value="NZ_CP019985.1"/>
</dbReference>
<reference evidence="4 5" key="1">
    <citation type="submission" date="2017-07" db="EMBL/GenBank/DDBJ databases">
        <title>Isolation and whole genome analysis of endospore-forming bacteria from heroin.</title>
        <authorList>
            <person name="Kalinowski J."/>
            <person name="Ahrens B."/>
            <person name="Al-Dilaimi A."/>
            <person name="Winkler A."/>
            <person name="Wibberg D."/>
            <person name="Schleenbecker U."/>
            <person name="Ruckert C."/>
            <person name="Wolfel R."/>
            <person name="Grass G."/>
        </authorList>
    </citation>
    <scope>NUCLEOTIDE SEQUENCE [LARGE SCALE GENOMIC DNA]</scope>
    <source>
        <strain evidence="4 5">7523-2</strain>
    </source>
</reference>
<dbReference type="PROSITE" id="PS51440">
    <property type="entry name" value="TIM_2"/>
    <property type="match status" value="1"/>
</dbReference>
<dbReference type="SUPFAM" id="SSF51351">
    <property type="entry name" value="Triosephosphate isomerase (TIM)"/>
    <property type="match status" value="1"/>
</dbReference>
<comment type="subcellular location">
    <subcellularLocation>
        <location evidence="3">Cytoplasm</location>
    </subcellularLocation>
</comment>
<proteinExistence type="inferred from homology"/>
<comment type="pathway">
    <text evidence="3">Carbohydrate biosynthesis; gluconeogenesis.</text>
</comment>
<dbReference type="Pfam" id="PF00121">
    <property type="entry name" value="TIM"/>
    <property type="match status" value="1"/>
</dbReference>
<dbReference type="InterPro" id="IPR000652">
    <property type="entry name" value="Triosephosphate_isomerase"/>
</dbReference>
<keyword evidence="3" id="KW-0324">Glycolysis</keyword>
<dbReference type="GO" id="GO:0046166">
    <property type="term" value="P:glyceraldehyde-3-phosphate biosynthetic process"/>
    <property type="evidence" value="ECO:0007669"/>
    <property type="project" value="TreeGrafter"/>
</dbReference>
<evidence type="ECO:0000256" key="1">
    <source>
        <dbReference type="ARBA" id="ARBA00007422"/>
    </source>
</evidence>
<dbReference type="UniPathway" id="UPA00138"/>
<gene>
    <name evidence="4" type="primary">tpiA</name>
    <name evidence="4" type="ORF">CHH61_06055</name>
</gene>